<keyword evidence="3" id="KW-1185">Reference proteome</keyword>
<evidence type="ECO:0000313" key="3">
    <source>
        <dbReference type="Proteomes" id="UP000184485"/>
    </source>
</evidence>
<feature type="compositionally biased region" description="Polar residues" evidence="1">
    <location>
        <begin position="62"/>
        <end position="75"/>
    </location>
</feature>
<dbReference type="STRING" id="1122133.SAMN02745157_2627"/>
<accession>A0A1M5DBA5</accession>
<feature type="compositionally biased region" description="Polar residues" evidence="1">
    <location>
        <begin position="44"/>
        <end position="53"/>
    </location>
</feature>
<dbReference type="AlphaFoldDB" id="A0A1M5DBA5"/>
<organism evidence="2 3">
    <name type="scientific">Kaistia soli DSM 19436</name>
    <dbReference type="NCBI Taxonomy" id="1122133"/>
    <lineage>
        <taxon>Bacteria</taxon>
        <taxon>Pseudomonadati</taxon>
        <taxon>Pseudomonadota</taxon>
        <taxon>Alphaproteobacteria</taxon>
        <taxon>Hyphomicrobiales</taxon>
        <taxon>Kaistiaceae</taxon>
        <taxon>Kaistia</taxon>
    </lineage>
</organism>
<dbReference type="OrthoDB" id="9812459at2"/>
<dbReference type="Pfam" id="PF18856">
    <property type="entry name" value="baeRF_family12"/>
    <property type="match status" value="1"/>
</dbReference>
<name>A0A1M5DBA5_9HYPH</name>
<protein>
    <submittedName>
        <fullName evidence="2">Protein required for attachment to host cells</fullName>
    </submittedName>
</protein>
<evidence type="ECO:0000256" key="1">
    <source>
        <dbReference type="SAM" id="MobiDB-lite"/>
    </source>
</evidence>
<dbReference type="RefSeq" id="WP_073053328.1">
    <property type="nucleotide sequence ID" value="NZ_FQUP01000002.1"/>
</dbReference>
<dbReference type="InterPro" id="IPR041374">
    <property type="entry name" value="BaeRF_family12"/>
</dbReference>
<evidence type="ECO:0000313" key="2">
    <source>
        <dbReference type="EMBL" id="SHF64289.1"/>
    </source>
</evidence>
<reference evidence="2 3" key="1">
    <citation type="submission" date="2016-11" db="EMBL/GenBank/DDBJ databases">
        <authorList>
            <person name="Jaros S."/>
            <person name="Januszkiewicz K."/>
            <person name="Wedrychowicz H."/>
        </authorList>
    </citation>
    <scope>NUCLEOTIDE SEQUENCE [LARGE SCALE GENOMIC DNA]</scope>
    <source>
        <strain evidence="2 3">DSM 19436</strain>
    </source>
</reference>
<gene>
    <name evidence="2" type="ORF">SAMN02745157_2627</name>
</gene>
<dbReference type="EMBL" id="FQUP01000002">
    <property type="protein sequence ID" value="SHF64289.1"/>
    <property type="molecule type" value="Genomic_DNA"/>
</dbReference>
<sequence>MTAKTHRPTHLVLVADGSKALFLRNRSLSNDYRLEVEAVLENDNPPTREQGTDQPGRAISASGANGSPNAQSGMEQTDWHRLGKERFAASIAERLDAGTKAGTLASLVIVASPLVLGTLRKAISKETAHLVRAEIAKDLTGMTVAEIEKALAA</sequence>
<dbReference type="Proteomes" id="UP000184485">
    <property type="component" value="Unassembled WGS sequence"/>
</dbReference>
<proteinExistence type="predicted"/>
<feature type="region of interest" description="Disordered" evidence="1">
    <location>
        <begin position="39"/>
        <end position="79"/>
    </location>
</feature>